<evidence type="ECO:0000313" key="3">
    <source>
        <dbReference type="EMBL" id="BCM25377.1"/>
    </source>
</evidence>
<accession>A0A8D5JZ67</accession>
<dbReference type="EMBL" id="AP024110">
    <property type="protein sequence ID" value="BCM25377.1"/>
    <property type="molecule type" value="Genomic_DNA"/>
</dbReference>
<dbReference type="Proteomes" id="UP000826722">
    <property type="component" value="Chromosome"/>
</dbReference>
<dbReference type="AlphaFoldDB" id="A0A8D5JZ67"/>
<protein>
    <submittedName>
        <fullName evidence="3">Uncharacterized protein</fullName>
    </submittedName>
</protein>
<name>A0A8D5JZ67_9PROT</name>
<feature type="coiled-coil region" evidence="1">
    <location>
        <begin position="68"/>
        <end position="95"/>
    </location>
</feature>
<reference evidence="3" key="1">
    <citation type="journal article" date="2021" name="Arch. Microbiol.">
        <title>Methyloradius palustris gen. nov., sp. nov., a methanol-oxidizing bacterium isolated from snow.</title>
        <authorList>
            <person name="Miyadera T."/>
            <person name="Kojima H."/>
            <person name="Fukui M."/>
        </authorList>
    </citation>
    <scope>NUCLEOTIDE SEQUENCE</scope>
    <source>
        <strain evidence="3">Zm11</strain>
    </source>
</reference>
<feature type="signal peptide" evidence="2">
    <location>
        <begin position="1"/>
        <end position="18"/>
    </location>
</feature>
<gene>
    <name evidence="3" type="ORF">ZMTM_16360</name>
</gene>
<organism evidence="3 4">
    <name type="scientific">Methyloradius palustris</name>
    <dbReference type="NCBI Taxonomy" id="2778876"/>
    <lineage>
        <taxon>Bacteria</taxon>
        <taxon>Pseudomonadati</taxon>
        <taxon>Pseudomonadota</taxon>
        <taxon>Betaproteobacteria</taxon>
        <taxon>Nitrosomonadales</taxon>
        <taxon>Methylophilaceae</taxon>
        <taxon>Methyloradius</taxon>
    </lineage>
</organism>
<dbReference type="KEGG" id="mpau:ZMTM_16360"/>
<keyword evidence="1" id="KW-0175">Coiled coil</keyword>
<evidence type="ECO:0000256" key="2">
    <source>
        <dbReference type="SAM" id="SignalP"/>
    </source>
</evidence>
<feature type="chain" id="PRO_5034060332" evidence="2">
    <location>
        <begin position="19"/>
        <end position="175"/>
    </location>
</feature>
<proteinExistence type="predicted"/>
<keyword evidence="4" id="KW-1185">Reference proteome</keyword>
<evidence type="ECO:0000256" key="1">
    <source>
        <dbReference type="SAM" id="Coils"/>
    </source>
</evidence>
<evidence type="ECO:0000313" key="4">
    <source>
        <dbReference type="Proteomes" id="UP000826722"/>
    </source>
</evidence>
<dbReference type="RefSeq" id="WP_221763471.1">
    <property type="nucleotide sequence ID" value="NZ_AP024110.1"/>
</dbReference>
<keyword evidence="2" id="KW-0732">Signal</keyword>
<sequence length="175" mass="19680">MKLLMIFALLIYSLCAQAEPKVHEPSLTSQNKASLIQILGEALSSKTISQKQYDQSIYWVNASPCDGVERQLTSKKKAELQLAIAKEQKREVVKVYDSFKYAGWVILFTNASEGDEPYMFYSKDPLKGGHPIGLWSGTATIFETNEVLQWVKEKIPSVPAHLAECFAWHVTLSPK</sequence>